<dbReference type="PANTHER" id="PTHR43084">
    <property type="entry name" value="PERSULFIDE DIOXYGENASE ETHE1"/>
    <property type="match status" value="1"/>
</dbReference>
<dbReference type="InterPro" id="IPR044528">
    <property type="entry name" value="POD-like_MBL-fold"/>
</dbReference>
<dbReference type="PANTHER" id="PTHR43084:SF1">
    <property type="entry name" value="PERSULFIDE DIOXYGENASE ETHE1, MITOCHONDRIAL"/>
    <property type="match status" value="1"/>
</dbReference>
<dbReference type="Proteomes" id="UP001304895">
    <property type="component" value="Unassembled WGS sequence"/>
</dbReference>
<organism evidence="3 4">
    <name type="scientific">Trichocladium antarcticum</name>
    <dbReference type="NCBI Taxonomy" id="1450529"/>
    <lineage>
        <taxon>Eukaryota</taxon>
        <taxon>Fungi</taxon>
        <taxon>Dikarya</taxon>
        <taxon>Ascomycota</taxon>
        <taxon>Pezizomycotina</taxon>
        <taxon>Sordariomycetes</taxon>
        <taxon>Sordariomycetidae</taxon>
        <taxon>Sordariales</taxon>
        <taxon>Chaetomiaceae</taxon>
        <taxon>Trichocladium</taxon>
    </lineage>
</organism>
<dbReference type="AlphaFoldDB" id="A0AAN6UNR3"/>
<dbReference type="InterPro" id="IPR001279">
    <property type="entry name" value="Metallo-B-lactamas"/>
</dbReference>
<dbReference type="GO" id="GO:0070813">
    <property type="term" value="P:hydrogen sulfide metabolic process"/>
    <property type="evidence" value="ECO:0007669"/>
    <property type="project" value="TreeGrafter"/>
</dbReference>
<reference evidence="3" key="2">
    <citation type="submission" date="2023-05" db="EMBL/GenBank/DDBJ databases">
        <authorList>
            <consortium name="Lawrence Berkeley National Laboratory"/>
            <person name="Steindorff A."/>
            <person name="Hensen N."/>
            <person name="Bonometti L."/>
            <person name="Westerberg I."/>
            <person name="Brannstrom I.O."/>
            <person name="Guillou S."/>
            <person name="Cros-Aarteil S."/>
            <person name="Calhoun S."/>
            <person name="Haridas S."/>
            <person name="Kuo A."/>
            <person name="Mondo S."/>
            <person name="Pangilinan J."/>
            <person name="Riley R."/>
            <person name="Labutti K."/>
            <person name="Andreopoulos B."/>
            <person name="Lipzen A."/>
            <person name="Chen C."/>
            <person name="Yanf M."/>
            <person name="Daum C."/>
            <person name="Ng V."/>
            <person name="Clum A."/>
            <person name="Ohm R."/>
            <person name="Martin F."/>
            <person name="Silar P."/>
            <person name="Natvig D."/>
            <person name="Lalanne C."/>
            <person name="Gautier V."/>
            <person name="Ament-Velasquez S.L."/>
            <person name="Kruys A."/>
            <person name="Hutchinson M.I."/>
            <person name="Powell A.J."/>
            <person name="Barry K."/>
            <person name="Miller A.N."/>
            <person name="Grigoriev I.V."/>
            <person name="Debuchy R."/>
            <person name="Gladieux P."/>
            <person name="Thoren M.H."/>
            <person name="Johannesson H."/>
        </authorList>
    </citation>
    <scope>NUCLEOTIDE SEQUENCE</scope>
    <source>
        <strain evidence="3">CBS 123565</strain>
    </source>
</reference>
<dbReference type="FunFam" id="3.60.15.10:FF:000033">
    <property type="entry name" value="MBL fold metallo-hydrolase"/>
    <property type="match status" value="1"/>
</dbReference>
<dbReference type="GO" id="GO:0050313">
    <property type="term" value="F:sulfur dioxygenase activity"/>
    <property type="evidence" value="ECO:0007669"/>
    <property type="project" value="InterPro"/>
</dbReference>
<protein>
    <submittedName>
        <fullName evidence="3">Metallo-hydrolase/oxidoreductase</fullName>
    </submittedName>
</protein>
<keyword evidence="1" id="KW-0479">Metal-binding</keyword>
<keyword evidence="4" id="KW-1185">Reference proteome</keyword>
<reference evidence="3" key="1">
    <citation type="journal article" date="2023" name="Mol. Phylogenet. Evol.">
        <title>Genome-scale phylogeny and comparative genomics of the fungal order Sordariales.</title>
        <authorList>
            <person name="Hensen N."/>
            <person name="Bonometti L."/>
            <person name="Westerberg I."/>
            <person name="Brannstrom I.O."/>
            <person name="Guillou S."/>
            <person name="Cros-Aarteil S."/>
            <person name="Calhoun S."/>
            <person name="Haridas S."/>
            <person name="Kuo A."/>
            <person name="Mondo S."/>
            <person name="Pangilinan J."/>
            <person name="Riley R."/>
            <person name="LaButti K."/>
            <person name="Andreopoulos B."/>
            <person name="Lipzen A."/>
            <person name="Chen C."/>
            <person name="Yan M."/>
            <person name="Daum C."/>
            <person name="Ng V."/>
            <person name="Clum A."/>
            <person name="Steindorff A."/>
            <person name="Ohm R.A."/>
            <person name="Martin F."/>
            <person name="Silar P."/>
            <person name="Natvig D.O."/>
            <person name="Lalanne C."/>
            <person name="Gautier V."/>
            <person name="Ament-Velasquez S.L."/>
            <person name="Kruys A."/>
            <person name="Hutchinson M.I."/>
            <person name="Powell A.J."/>
            <person name="Barry K."/>
            <person name="Miller A.N."/>
            <person name="Grigoriev I.V."/>
            <person name="Debuchy R."/>
            <person name="Gladieux P."/>
            <person name="Hiltunen Thoren M."/>
            <person name="Johannesson H."/>
        </authorList>
    </citation>
    <scope>NUCLEOTIDE SEQUENCE</scope>
    <source>
        <strain evidence="3">CBS 123565</strain>
    </source>
</reference>
<dbReference type="CDD" id="cd07724">
    <property type="entry name" value="POD-like_MBL-fold"/>
    <property type="match status" value="1"/>
</dbReference>
<name>A0AAN6UNR3_9PEZI</name>
<dbReference type="EMBL" id="MU853404">
    <property type="protein sequence ID" value="KAK4136091.1"/>
    <property type="molecule type" value="Genomic_DNA"/>
</dbReference>
<gene>
    <name evidence="3" type="ORF">BT67DRAFT_375666</name>
</gene>
<dbReference type="InterPro" id="IPR036866">
    <property type="entry name" value="RibonucZ/Hydroxyglut_hydro"/>
</dbReference>
<dbReference type="SMART" id="SM00849">
    <property type="entry name" value="Lactamase_B"/>
    <property type="match status" value="1"/>
</dbReference>
<evidence type="ECO:0000313" key="4">
    <source>
        <dbReference type="Proteomes" id="UP001304895"/>
    </source>
</evidence>
<dbReference type="InterPro" id="IPR051682">
    <property type="entry name" value="Mito_Persulfide_Diox"/>
</dbReference>
<dbReference type="Pfam" id="PF00753">
    <property type="entry name" value="Lactamase_B"/>
    <property type="match status" value="1"/>
</dbReference>
<dbReference type="SUPFAM" id="SSF56281">
    <property type="entry name" value="Metallo-hydrolase/oxidoreductase"/>
    <property type="match status" value="1"/>
</dbReference>
<evidence type="ECO:0000259" key="2">
    <source>
        <dbReference type="SMART" id="SM00849"/>
    </source>
</evidence>
<evidence type="ECO:0000256" key="1">
    <source>
        <dbReference type="ARBA" id="ARBA00022723"/>
    </source>
</evidence>
<sequence length="309" mass="33864">MHSSAADTTLTATPQPDPIIHSVFEPQTSTWQYIVADPATSRAVIIDPVLDYDNTTRTVSTSSADALIALARRHNYTISGILETHAHADHLTAAFYLQRRLAAAGTRPLVGIGKRIGQVQSLFGKRYGIPSAEYDGVFDVLFEDDEGFEIGALKGTAIHLPGHTPDHMGYRIGDNVFCGDSLFHPTLGTARCDFPGGSASALYYTGRMLLSLPDNVRIWTGHDYPVEGERAPEPWATVAEHRAQNKHLRDGVTEKEFVEARMDRDRQLAAPRLVHESLQVNVRGGKLPEVDAGGIRSFKLPVKVEGEGW</sequence>
<dbReference type="GO" id="GO:0046872">
    <property type="term" value="F:metal ion binding"/>
    <property type="evidence" value="ECO:0007669"/>
    <property type="project" value="UniProtKB-KW"/>
</dbReference>
<dbReference type="GO" id="GO:0006749">
    <property type="term" value="P:glutathione metabolic process"/>
    <property type="evidence" value="ECO:0007669"/>
    <property type="project" value="InterPro"/>
</dbReference>
<comment type="caution">
    <text evidence="3">The sequence shown here is derived from an EMBL/GenBank/DDBJ whole genome shotgun (WGS) entry which is preliminary data.</text>
</comment>
<evidence type="ECO:0000313" key="3">
    <source>
        <dbReference type="EMBL" id="KAK4136091.1"/>
    </source>
</evidence>
<accession>A0AAN6UNR3</accession>
<dbReference type="Gene3D" id="3.60.15.10">
    <property type="entry name" value="Ribonuclease Z/Hydroxyacylglutathione hydrolase-like"/>
    <property type="match status" value="1"/>
</dbReference>
<proteinExistence type="predicted"/>
<feature type="domain" description="Metallo-beta-lactamase" evidence="2">
    <location>
        <begin position="29"/>
        <end position="222"/>
    </location>
</feature>